<dbReference type="Gene3D" id="2.70.40.10">
    <property type="match status" value="1"/>
</dbReference>
<feature type="transmembrane region" description="Helical" evidence="3">
    <location>
        <begin position="251"/>
        <end position="269"/>
    </location>
</feature>
<dbReference type="PANTHER" id="PTHR42680:SF3">
    <property type="entry name" value="DCTP DEAMINASE"/>
    <property type="match status" value="1"/>
</dbReference>
<feature type="transmembrane region" description="Helical" evidence="3">
    <location>
        <begin position="215"/>
        <end position="235"/>
    </location>
</feature>
<dbReference type="InterPro" id="IPR033704">
    <property type="entry name" value="dUTPase_trimeric"/>
</dbReference>
<dbReference type="STRING" id="706587.Desti_5214"/>
<dbReference type="CDD" id="cd07557">
    <property type="entry name" value="trimeric_dUTPase"/>
    <property type="match status" value="1"/>
</dbReference>
<name>I4CE20_DESTA</name>
<dbReference type="HOGENOM" id="CLU_083302_0_0_7"/>
<gene>
    <name evidence="4" type="ordered locus">Desti_5214</name>
</gene>
<sequence>MPLLTDTSIARLLGKDIIIEPFSENCLMPMGYDLRVGDFVYALDMRLLRPENGVYTLPPRSTIQILTKESVWVSSRIGGTLHSRVSLVSKGLSHISTTVDPGWTGPLLITLRNTLDREFKLKKDDRLVTMVLYRTQRRAKGRHKKPDFLRDILIDQVKEQIQEEVDEYMERIKPVLGDTELLKSFRKAVEAANQPMSSKIANSARRTMTLNAVKYFGLGVLYILGLAILGINFYWDKISWLFNNQPYDTEVFAAQAAMLTTLIFLGTKLQQD</sequence>
<dbReference type="eggNOG" id="COG0717">
    <property type="taxonomic scope" value="Bacteria"/>
</dbReference>
<dbReference type="InterPro" id="IPR036157">
    <property type="entry name" value="dUTPase-like_sf"/>
</dbReference>
<keyword evidence="3" id="KW-0812">Transmembrane</keyword>
<dbReference type="RefSeq" id="WP_014812911.1">
    <property type="nucleotide sequence ID" value="NC_018025.1"/>
</dbReference>
<evidence type="ECO:0000256" key="2">
    <source>
        <dbReference type="ARBA" id="ARBA00023080"/>
    </source>
</evidence>
<dbReference type="SUPFAM" id="SSF51283">
    <property type="entry name" value="dUTPase-like"/>
    <property type="match status" value="1"/>
</dbReference>
<dbReference type="KEGG" id="dti:Desti_5214"/>
<keyword evidence="1" id="KW-0378">Hydrolase</keyword>
<evidence type="ECO:0000313" key="5">
    <source>
        <dbReference type="Proteomes" id="UP000006055"/>
    </source>
</evidence>
<dbReference type="Proteomes" id="UP000006055">
    <property type="component" value="Chromosome"/>
</dbReference>
<keyword evidence="2" id="KW-0546">Nucleotide metabolism</keyword>
<dbReference type="InterPro" id="IPR011962">
    <property type="entry name" value="dCTP_deaminase"/>
</dbReference>
<evidence type="ECO:0000256" key="3">
    <source>
        <dbReference type="SAM" id="Phobius"/>
    </source>
</evidence>
<keyword evidence="5" id="KW-1185">Reference proteome</keyword>
<reference evidence="5" key="1">
    <citation type="submission" date="2012-06" db="EMBL/GenBank/DDBJ databases">
        <title>Complete sequence of chromosome of Desulfomonile tiedjei DSM 6799.</title>
        <authorList>
            <person name="Lucas S."/>
            <person name="Copeland A."/>
            <person name="Lapidus A."/>
            <person name="Glavina del Rio T."/>
            <person name="Dalin E."/>
            <person name="Tice H."/>
            <person name="Bruce D."/>
            <person name="Goodwin L."/>
            <person name="Pitluck S."/>
            <person name="Peters L."/>
            <person name="Ovchinnikova G."/>
            <person name="Zeytun A."/>
            <person name="Lu M."/>
            <person name="Kyrpides N."/>
            <person name="Mavromatis K."/>
            <person name="Ivanova N."/>
            <person name="Brettin T."/>
            <person name="Detter J.C."/>
            <person name="Han C."/>
            <person name="Larimer F."/>
            <person name="Land M."/>
            <person name="Hauser L."/>
            <person name="Markowitz V."/>
            <person name="Cheng J.-F."/>
            <person name="Hugenholtz P."/>
            <person name="Woyke T."/>
            <person name="Wu D."/>
            <person name="Spring S."/>
            <person name="Schroeder M."/>
            <person name="Brambilla E."/>
            <person name="Klenk H.-P."/>
            <person name="Eisen J.A."/>
        </authorList>
    </citation>
    <scope>NUCLEOTIDE SEQUENCE [LARGE SCALE GENOMIC DNA]</scope>
    <source>
        <strain evidence="5">ATCC 49306 / DSM 6799 / DCB-1</strain>
    </source>
</reference>
<proteinExistence type="predicted"/>
<dbReference type="GO" id="GO:0006229">
    <property type="term" value="P:dUTP biosynthetic process"/>
    <property type="evidence" value="ECO:0007669"/>
    <property type="project" value="InterPro"/>
</dbReference>
<keyword evidence="3" id="KW-0472">Membrane</keyword>
<evidence type="ECO:0000313" key="4">
    <source>
        <dbReference type="EMBL" id="AFM27811.1"/>
    </source>
</evidence>
<dbReference type="GO" id="GO:0008829">
    <property type="term" value="F:dCTP deaminase activity"/>
    <property type="evidence" value="ECO:0007669"/>
    <property type="project" value="InterPro"/>
</dbReference>
<accession>I4CE20</accession>
<dbReference type="Pfam" id="PF22769">
    <property type="entry name" value="DCD"/>
    <property type="match status" value="1"/>
</dbReference>
<dbReference type="OrthoDB" id="7063135at2"/>
<organism evidence="4 5">
    <name type="scientific">Desulfomonile tiedjei (strain ATCC 49306 / DSM 6799 / DCB-1)</name>
    <dbReference type="NCBI Taxonomy" id="706587"/>
    <lineage>
        <taxon>Bacteria</taxon>
        <taxon>Pseudomonadati</taxon>
        <taxon>Thermodesulfobacteriota</taxon>
        <taxon>Desulfomonilia</taxon>
        <taxon>Desulfomonilales</taxon>
        <taxon>Desulfomonilaceae</taxon>
        <taxon>Desulfomonile</taxon>
    </lineage>
</organism>
<keyword evidence="3" id="KW-1133">Transmembrane helix</keyword>
<dbReference type="PANTHER" id="PTHR42680">
    <property type="entry name" value="DCTP DEAMINASE"/>
    <property type="match status" value="1"/>
</dbReference>
<dbReference type="EMBL" id="CP003360">
    <property type="protein sequence ID" value="AFM27811.1"/>
    <property type="molecule type" value="Genomic_DNA"/>
</dbReference>
<evidence type="ECO:0000256" key="1">
    <source>
        <dbReference type="ARBA" id="ARBA00022801"/>
    </source>
</evidence>
<dbReference type="AlphaFoldDB" id="I4CE20"/>
<protein>
    <submittedName>
        <fullName evidence="4">Deoxycytidine deaminase</fullName>
    </submittedName>
</protein>